<keyword evidence="1" id="KW-0472">Membrane</keyword>
<geneLocation type="plasmid" evidence="2">
    <name>pSD25</name>
</geneLocation>
<keyword evidence="1" id="KW-1133">Transmembrane helix</keyword>
<organism evidence="2">
    <name type="scientific">Ruegeria sp. PR1b</name>
    <dbReference type="NCBI Taxonomy" id="185588"/>
    <lineage>
        <taxon>Bacteria</taxon>
        <taxon>Pseudomonadati</taxon>
        <taxon>Pseudomonadota</taxon>
        <taxon>Alphaproteobacteria</taxon>
        <taxon>Rhodobacterales</taxon>
        <taxon>Roseobacteraceae</taxon>
        <taxon>Ruegeria</taxon>
    </lineage>
</organism>
<accession>Q8KVX2</accession>
<keyword evidence="1" id="KW-0812">Transmembrane</keyword>
<evidence type="ECO:0000313" key="2">
    <source>
        <dbReference type="EMBL" id="AAN05291.1"/>
    </source>
</evidence>
<feature type="transmembrane region" description="Helical" evidence="1">
    <location>
        <begin position="172"/>
        <end position="190"/>
    </location>
</feature>
<protein>
    <submittedName>
        <fullName evidence="2">RC218</fullName>
    </submittedName>
</protein>
<reference evidence="2" key="1">
    <citation type="journal article" date="2003" name="Plasmid">
        <title>Nucleotide sequence based characterizations of two cryptic plasmids from the marine bacterium Ruegeria isolate PR1b.</title>
        <authorList>
            <person name="Zhong Z."/>
            <person name="Caspi R."/>
            <person name="Helinski D."/>
            <person name="Knauf V."/>
            <person name="Sykes S."/>
            <person name="O'Byrne C."/>
            <person name="Shea T.P."/>
            <person name="Wilkinson J.E."/>
            <person name="DeLoughery C."/>
            <person name="Toukdarian A."/>
        </authorList>
    </citation>
    <scope>NUCLEOTIDE SEQUENCE</scope>
    <source>
        <strain evidence="2">PR1b</strain>
        <plasmid evidence="2">pSD25</plasmid>
    </source>
</reference>
<proteinExistence type="predicted"/>
<keyword evidence="2" id="KW-0614">Plasmid</keyword>
<name>Q8KVX2_9RHOB</name>
<dbReference type="AlphaFoldDB" id="Q8KVX2"/>
<sequence length="192" mass="21885">MMQRRIRRFSGDARTAKMVDFKGTHYPKFVVLFAVFFYLRYPVSYSDVEEIMQERGVDFNHATIDLIAVKKARRRWHATRHRSGSQHHGLYLFHGRRGRIELERCLSDVSVRDRPDHCRAWLCQLFAGNDRCAAHGDLTVDALGSTHVVLFGDLVAATFMGLVAHFTSLQFVFMLLAGLLAALAFTGKVARV</sequence>
<dbReference type="EMBL" id="AF416331">
    <property type="protein sequence ID" value="AAN05291.1"/>
    <property type="molecule type" value="Genomic_DNA"/>
</dbReference>
<evidence type="ECO:0000256" key="1">
    <source>
        <dbReference type="SAM" id="Phobius"/>
    </source>
</evidence>